<gene>
    <name evidence="2" type="ORF">ACFPH6_51260</name>
</gene>
<sequence>MSNLSGVRGGRPAEITDEDTESRPDDNSSDAPGVQGGPGAVLKGQEGFREPPEDFVRAAKVAPNHWLSVIDRHWSGDEDEPPPSWASLGRWRSDEQGEIVEWEVNTEYRPSPDAHGWARPVSPADAAVQLVATGYGSEELFALVLADAEVAVCVDEDGGPAVSEASDGTPVVVVFSTSPELDQDRLPPHEVMSVPDLLDRLPEGKEVLFVSSSAPVAQLVTASALRESKAALDRYEAEGGGDEWPEPDTAVGWPVPETDDGLADLIANMPDIATAGGPPDTAESRGHTTDFATDREERA</sequence>
<organism evidence="2 3">
    <name type="scientific">Streptomyces xiangluensis</name>
    <dbReference type="NCBI Taxonomy" id="2665720"/>
    <lineage>
        <taxon>Bacteria</taxon>
        <taxon>Bacillati</taxon>
        <taxon>Actinomycetota</taxon>
        <taxon>Actinomycetes</taxon>
        <taxon>Kitasatosporales</taxon>
        <taxon>Streptomycetaceae</taxon>
        <taxon>Streptomyces</taxon>
    </lineage>
</organism>
<dbReference type="RefSeq" id="WP_386357081.1">
    <property type="nucleotide sequence ID" value="NZ_JBHSFG010000126.1"/>
</dbReference>
<feature type="region of interest" description="Disordered" evidence="1">
    <location>
        <begin position="236"/>
        <end position="299"/>
    </location>
</feature>
<reference evidence="3" key="1">
    <citation type="journal article" date="2019" name="Int. J. Syst. Evol. Microbiol.">
        <title>The Global Catalogue of Microorganisms (GCM) 10K type strain sequencing project: providing services to taxonomists for standard genome sequencing and annotation.</title>
        <authorList>
            <consortium name="The Broad Institute Genomics Platform"/>
            <consortium name="The Broad Institute Genome Sequencing Center for Infectious Disease"/>
            <person name="Wu L."/>
            <person name="Ma J."/>
        </authorList>
    </citation>
    <scope>NUCLEOTIDE SEQUENCE [LARGE SCALE GENOMIC DNA]</scope>
    <source>
        <strain evidence="3">DT43</strain>
    </source>
</reference>
<feature type="region of interest" description="Disordered" evidence="1">
    <location>
        <begin position="1"/>
        <end position="54"/>
    </location>
</feature>
<evidence type="ECO:0000313" key="3">
    <source>
        <dbReference type="Proteomes" id="UP001596012"/>
    </source>
</evidence>
<dbReference type="Proteomes" id="UP001596012">
    <property type="component" value="Unassembled WGS sequence"/>
</dbReference>
<evidence type="ECO:0000256" key="1">
    <source>
        <dbReference type="SAM" id="MobiDB-lite"/>
    </source>
</evidence>
<protein>
    <submittedName>
        <fullName evidence="2">Type VII secretion system-associated protein</fullName>
    </submittedName>
</protein>
<evidence type="ECO:0000313" key="2">
    <source>
        <dbReference type="EMBL" id="MFC4472746.1"/>
    </source>
</evidence>
<keyword evidence="3" id="KW-1185">Reference proteome</keyword>
<dbReference type="InterPro" id="IPR047659">
    <property type="entry name" value="T7SS_assoc"/>
</dbReference>
<accession>A0ABV8Z850</accession>
<dbReference type="NCBIfam" id="NF033532">
    <property type="entry name" value="lone7para_assoc"/>
    <property type="match status" value="1"/>
</dbReference>
<feature type="compositionally biased region" description="Basic and acidic residues" evidence="1">
    <location>
        <begin position="282"/>
        <end position="299"/>
    </location>
</feature>
<dbReference type="EMBL" id="JBHSFG010000126">
    <property type="protein sequence ID" value="MFC4472746.1"/>
    <property type="molecule type" value="Genomic_DNA"/>
</dbReference>
<name>A0ABV8Z850_9ACTN</name>
<proteinExistence type="predicted"/>
<comment type="caution">
    <text evidence="2">The sequence shown here is derived from an EMBL/GenBank/DDBJ whole genome shotgun (WGS) entry which is preliminary data.</text>
</comment>